<name>A0A426UCD1_9CHLR</name>
<proteinExistence type="predicted"/>
<evidence type="ECO:0000313" key="4">
    <source>
        <dbReference type="Proteomes" id="UP000280307"/>
    </source>
</evidence>
<gene>
    <name evidence="3" type="ORF">EI684_00280</name>
</gene>
<dbReference type="SUPFAM" id="SSF52518">
    <property type="entry name" value="Thiamin diphosphate-binding fold (THDP-binding)"/>
    <property type="match status" value="1"/>
</dbReference>
<evidence type="ECO:0000313" key="3">
    <source>
        <dbReference type="EMBL" id="RRR78466.1"/>
    </source>
</evidence>
<dbReference type="CDD" id="cd03375">
    <property type="entry name" value="TPP_OGFOR"/>
    <property type="match status" value="1"/>
</dbReference>
<comment type="caution">
    <text evidence="3">The sequence shown here is derived from an EMBL/GenBank/DDBJ whole genome shotgun (WGS) entry which is preliminary data.</text>
</comment>
<evidence type="ECO:0000259" key="2">
    <source>
        <dbReference type="Pfam" id="PF02775"/>
    </source>
</evidence>
<dbReference type="InterPro" id="IPR051457">
    <property type="entry name" value="2-oxoacid:Fd_oxidoreductase"/>
</dbReference>
<dbReference type="Proteomes" id="UP000280307">
    <property type="component" value="Unassembled WGS sequence"/>
</dbReference>
<dbReference type="PANTHER" id="PTHR48084:SF1">
    <property type="entry name" value="2-OXOGLUTARATE SYNTHASE SUBUNIT KORB"/>
    <property type="match status" value="1"/>
</dbReference>
<reference evidence="3 4" key="1">
    <citation type="submission" date="2018-12" db="EMBL/GenBank/DDBJ databases">
        <title>Genome Sequence of Candidatus Viridilinea halotolerans isolated from saline sulfide-rich spring.</title>
        <authorList>
            <person name="Grouzdev D.S."/>
            <person name="Burganskaya E.I."/>
            <person name="Krutkina M.S."/>
            <person name="Sukhacheva M.V."/>
            <person name="Gorlenko V.M."/>
        </authorList>
    </citation>
    <scope>NUCLEOTIDE SEQUENCE [LARGE SCALE GENOMIC DNA]</scope>
    <source>
        <strain evidence="3">Chok-6</strain>
    </source>
</reference>
<dbReference type="GO" id="GO:0016625">
    <property type="term" value="F:oxidoreductase activity, acting on the aldehyde or oxo group of donors, iron-sulfur protein as acceptor"/>
    <property type="evidence" value="ECO:0007669"/>
    <property type="project" value="UniProtKB-ARBA"/>
</dbReference>
<sequence>MSTLLKPKTAAELRDLYVRQEMMPTIFCDGCGLGNVLNYTLWALDELQVDLNQVVFVSGIGCSSRLSGYVNSDGMHTTHGRALSFASGIKAANPNLTVIVFTGDGDGAGIGGNHLLHTIRRNMDLTVILVNNFIYGMTGGQSAPTTPIGGISSTTPYGNVEYAMDICALAMALEAPYVARWTVNQPYPPIKSIAQGIAKRGFALIEMLVPCPTAYGGRNGLKGVERIWQWYRDNTVLLDDFEHIMEFGTHEEQEEIKHKIKVGVLQDSERECFDEQWAKLVERVKL</sequence>
<evidence type="ECO:0000256" key="1">
    <source>
        <dbReference type="ARBA" id="ARBA00023002"/>
    </source>
</evidence>
<dbReference type="AlphaFoldDB" id="A0A426UCD1"/>
<keyword evidence="1" id="KW-0560">Oxidoreductase</keyword>
<dbReference type="InterPro" id="IPR011766">
    <property type="entry name" value="TPP_enzyme_TPP-bd"/>
</dbReference>
<protein>
    <submittedName>
        <fullName evidence="3">2-oxoacid:ferredoxin oxidoreductase subunit beta</fullName>
    </submittedName>
</protein>
<accession>A0A426UCD1</accession>
<dbReference type="Pfam" id="PF02775">
    <property type="entry name" value="TPP_enzyme_C"/>
    <property type="match status" value="1"/>
</dbReference>
<feature type="domain" description="Thiamine pyrophosphate enzyme TPP-binding" evidence="2">
    <location>
        <begin position="60"/>
        <end position="206"/>
    </location>
</feature>
<dbReference type="Gene3D" id="3.40.50.970">
    <property type="match status" value="1"/>
</dbReference>
<organism evidence="3 4">
    <name type="scientific">Candidatus Viridilinea halotolerans</name>
    <dbReference type="NCBI Taxonomy" id="2491704"/>
    <lineage>
        <taxon>Bacteria</taxon>
        <taxon>Bacillati</taxon>
        <taxon>Chloroflexota</taxon>
        <taxon>Chloroflexia</taxon>
        <taxon>Chloroflexales</taxon>
        <taxon>Chloroflexineae</taxon>
        <taxon>Oscillochloridaceae</taxon>
        <taxon>Candidatus Viridilinea</taxon>
    </lineage>
</organism>
<dbReference type="EMBL" id="RSAS01000014">
    <property type="protein sequence ID" value="RRR78466.1"/>
    <property type="molecule type" value="Genomic_DNA"/>
</dbReference>
<dbReference type="InterPro" id="IPR029061">
    <property type="entry name" value="THDP-binding"/>
</dbReference>
<dbReference type="GO" id="GO:0030976">
    <property type="term" value="F:thiamine pyrophosphate binding"/>
    <property type="evidence" value="ECO:0007669"/>
    <property type="project" value="InterPro"/>
</dbReference>
<dbReference type="PANTHER" id="PTHR48084">
    <property type="entry name" value="2-OXOGLUTARATE OXIDOREDUCTASE SUBUNIT KORB-RELATED"/>
    <property type="match status" value="1"/>
</dbReference>
<dbReference type="GO" id="GO:0045333">
    <property type="term" value="P:cellular respiration"/>
    <property type="evidence" value="ECO:0007669"/>
    <property type="project" value="UniProtKB-ARBA"/>
</dbReference>